<dbReference type="GeneID" id="9595314"/>
<dbReference type="Proteomes" id="UP000007431">
    <property type="component" value="Unassembled WGS sequence"/>
</dbReference>
<accession>D8Q3I3</accession>
<dbReference type="InParanoid" id="D8Q3I3"/>
<dbReference type="EMBL" id="GL377305">
    <property type="protein sequence ID" value="EFI97691.1"/>
    <property type="molecule type" value="Genomic_DNA"/>
</dbReference>
<dbReference type="VEuPathDB" id="FungiDB:SCHCODRAFT_02618061"/>
<organism evidence="2">
    <name type="scientific">Schizophyllum commune (strain H4-8 / FGSC 9210)</name>
    <name type="common">Split gill fungus</name>
    <dbReference type="NCBI Taxonomy" id="578458"/>
    <lineage>
        <taxon>Eukaryota</taxon>
        <taxon>Fungi</taxon>
        <taxon>Dikarya</taxon>
        <taxon>Basidiomycota</taxon>
        <taxon>Agaricomycotina</taxon>
        <taxon>Agaricomycetes</taxon>
        <taxon>Agaricomycetidae</taxon>
        <taxon>Agaricales</taxon>
        <taxon>Schizophyllaceae</taxon>
        <taxon>Schizophyllum</taxon>
    </lineage>
</organism>
<dbReference type="STRING" id="578458.D8Q3I3"/>
<dbReference type="KEGG" id="scm:SCHCO_02618061"/>
<dbReference type="OrthoDB" id="3063862at2759"/>
<protein>
    <submittedName>
        <fullName evidence="1">Expressed protein</fullName>
    </submittedName>
</protein>
<evidence type="ECO:0000313" key="2">
    <source>
        <dbReference type="Proteomes" id="UP000007431"/>
    </source>
</evidence>
<keyword evidence="2" id="KW-1185">Reference proteome</keyword>
<dbReference type="AlphaFoldDB" id="D8Q3I3"/>
<proteinExistence type="predicted"/>
<dbReference type="HOGENOM" id="CLU_1682146_0_0_1"/>
<evidence type="ECO:0000313" key="1">
    <source>
        <dbReference type="EMBL" id="EFI97691.1"/>
    </source>
</evidence>
<gene>
    <name evidence="1" type="ORF">SCHCODRAFT_84945</name>
</gene>
<sequence length="160" mass="17266">MTDNDNIATLEKPPNYVEFETWPGYEVAGPTSPILERRAQLLRDRNKGTAANAGTVINFYGDKMDAATTSAAAAPAPALSITPSSSAPLVEGPSGPHMPIKDFVTKYQLSSTLSDKLIENGYESTRAMSLIELPQLSEMEFKPGHIASLRVAIKDWQADA</sequence>
<name>D8Q3I3_SCHCM</name>
<reference evidence="1 2" key="1">
    <citation type="journal article" date="2010" name="Nat. Biotechnol.">
        <title>Genome sequence of the model mushroom Schizophyllum commune.</title>
        <authorList>
            <person name="Ohm R.A."/>
            <person name="de Jong J.F."/>
            <person name="Lugones L.G."/>
            <person name="Aerts A."/>
            <person name="Kothe E."/>
            <person name="Stajich J.E."/>
            <person name="de Vries R.P."/>
            <person name="Record E."/>
            <person name="Levasseur A."/>
            <person name="Baker S.E."/>
            <person name="Bartholomew K.A."/>
            <person name="Coutinho P.M."/>
            <person name="Erdmann S."/>
            <person name="Fowler T.J."/>
            <person name="Gathman A.C."/>
            <person name="Lombard V."/>
            <person name="Henrissat B."/>
            <person name="Knabe N."/>
            <person name="Kuees U."/>
            <person name="Lilly W.W."/>
            <person name="Lindquist E."/>
            <person name="Lucas S."/>
            <person name="Magnuson J.K."/>
            <person name="Piumi F."/>
            <person name="Raudaskoski M."/>
            <person name="Salamov A."/>
            <person name="Schmutz J."/>
            <person name="Schwarze F.W.M.R."/>
            <person name="vanKuyk P.A."/>
            <person name="Horton J.S."/>
            <person name="Grigoriev I.V."/>
            <person name="Woesten H.A.B."/>
        </authorList>
    </citation>
    <scope>NUCLEOTIDE SEQUENCE [LARGE SCALE GENOMIC DNA]</scope>
    <source>
        <strain evidence="2">H4-8 / FGSC 9210</strain>
    </source>
</reference>